<dbReference type="AlphaFoldDB" id="A0A8H6M538"/>
<evidence type="ECO:0000256" key="1">
    <source>
        <dbReference type="ARBA" id="ARBA00006484"/>
    </source>
</evidence>
<proteinExistence type="inferred from homology"/>
<keyword evidence="7" id="KW-1185">Reference proteome</keyword>
<accession>A0A8H6M538</accession>
<sequence length="354" mass="38182">MRNEKDDAPVVGDAKKPRDISEAYEITHAPSIFSSARRIPTLDYTLQNIFMSLATLVVATASLILTSAVILPLSLLRSKGADLVEGKGKVVLIVGASRGIGMEVLKTYVPEPGTTVIAVSKNTDFLRNALITLGDTPATLQMATIDLSANHKEIARAITELDKTYGPITHLYAIAGISNHLKDSSPWGLDVTEKMIQVNVSGITAVAMSMYECMKERQYGKICIVGSVAGIYAPSNMISYASTKSFLNTFSTSLRTLAAAYNVDVVTIQPGFIDTRMTKKMRGQGSTLMSSEFNSAEEIAKRMKSAVEKGGVGVMTWPTRQSVLMYGFKGLNPICDELGRYISMKGGMGGKKIT</sequence>
<dbReference type="GO" id="GO:0016491">
    <property type="term" value="F:oxidoreductase activity"/>
    <property type="evidence" value="ECO:0007669"/>
    <property type="project" value="UniProtKB-KW"/>
</dbReference>
<dbReference type="Pfam" id="PF00106">
    <property type="entry name" value="adh_short"/>
    <property type="match status" value="1"/>
</dbReference>
<reference evidence="6 7" key="1">
    <citation type="submission" date="2020-07" db="EMBL/GenBank/DDBJ databases">
        <title>Comparative genomics of pyrophilous fungi reveals a link between fire events and developmental genes.</title>
        <authorList>
            <consortium name="DOE Joint Genome Institute"/>
            <person name="Steindorff A.S."/>
            <person name="Carver A."/>
            <person name="Calhoun S."/>
            <person name="Stillman K."/>
            <person name="Liu H."/>
            <person name="Lipzen A."/>
            <person name="Pangilinan J."/>
            <person name="Labutti K."/>
            <person name="Bruns T.D."/>
            <person name="Grigoriev I.V."/>
        </authorList>
    </citation>
    <scope>NUCLEOTIDE SEQUENCE [LARGE SCALE GENOMIC DNA]</scope>
    <source>
        <strain evidence="6 7">CBS 144469</strain>
    </source>
</reference>
<comment type="similarity">
    <text evidence="1">Belongs to the short-chain dehydrogenases/reductases (SDR) family.</text>
</comment>
<organism evidence="6 7">
    <name type="scientific">Ephemerocybe angulata</name>
    <dbReference type="NCBI Taxonomy" id="980116"/>
    <lineage>
        <taxon>Eukaryota</taxon>
        <taxon>Fungi</taxon>
        <taxon>Dikarya</taxon>
        <taxon>Basidiomycota</taxon>
        <taxon>Agaricomycotina</taxon>
        <taxon>Agaricomycetes</taxon>
        <taxon>Agaricomycetidae</taxon>
        <taxon>Agaricales</taxon>
        <taxon>Agaricineae</taxon>
        <taxon>Psathyrellaceae</taxon>
        <taxon>Ephemerocybe</taxon>
    </lineage>
</organism>
<protein>
    <recommendedName>
        <fullName evidence="8">NAD(P)-binding protein</fullName>
    </recommendedName>
</protein>
<keyword evidence="3" id="KW-0560">Oxidoreductase</keyword>
<evidence type="ECO:0008006" key="8">
    <source>
        <dbReference type="Google" id="ProtNLM"/>
    </source>
</evidence>
<evidence type="ECO:0000256" key="5">
    <source>
        <dbReference type="SAM" id="Phobius"/>
    </source>
</evidence>
<dbReference type="InterPro" id="IPR002347">
    <property type="entry name" value="SDR_fam"/>
</dbReference>
<dbReference type="GO" id="GO:0016020">
    <property type="term" value="C:membrane"/>
    <property type="evidence" value="ECO:0007669"/>
    <property type="project" value="TreeGrafter"/>
</dbReference>
<gene>
    <name evidence="6" type="ORF">DFP72DRAFT_1033204</name>
</gene>
<evidence type="ECO:0000256" key="4">
    <source>
        <dbReference type="ARBA" id="ARBA00037096"/>
    </source>
</evidence>
<dbReference type="EMBL" id="JACGCI010000032">
    <property type="protein sequence ID" value="KAF6755030.1"/>
    <property type="molecule type" value="Genomic_DNA"/>
</dbReference>
<keyword evidence="5" id="KW-0472">Membrane</keyword>
<dbReference type="PANTHER" id="PTHR44196:SF1">
    <property type="entry name" value="DEHYDROGENASE_REDUCTASE SDR FAMILY MEMBER 7B"/>
    <property type="match status" value="1"/>
</dbReference>
<dbReference type="SUPFAM" id="SSF51735">
    <property type="entry name" value="NAD(P)-binding Rossmann-fold domains"/>
    <property type="match status" value="1"/>
</dbReference>
<evidence type="ECO:0000256" key="2">
    <source>
        <dbReference type="ARBA" id="ARBA00022857"/>
    </source>
</evidence>
<dbReference type="OrthoDB" id="7289984at2759"/>
<dbReference type="InterPro" id="IPR020904">
    <property type="entry name" value="Sc_DH/Rdtase_CS"/>
</dbReference>
<evidence type="ECO:0000313" key="6">
    <source>
        <dbReference type="EMBL" id="KAF6755030.1"/>
    </source>
</evidence>
<dbReference type="PANTHER" id="PTHR44196">
    <property type="entry name" value="DEHYDROGENASE/REDUCTASE SDR FAMILY MEMBER 7B"/>
    <property type="match status" value="1"/>
</dbReference>
<evidence type="ECO:0000313" key="7">
    <source>
        <dbReference type="Proteomes" id="UP000521943"/>
    </source>
</evidence>
<feature type="transmembrane region" description="Helical" evidence="5">
    <location>
        <begin position="49"/>
        <end position="71"/>
    </location>
</feature>
<name>A0A8H6M538_9AGAR</name>
<keyword evidence="5" id="KW-1133">Transmembrane helix</keyword>
<comment type="function">
    <text evidence="4">Putative oxidoreductase.</text>
</comment>
<keyword evidence="5" id="KW-0812">Transmembrane</keyword>
<dbReference type="Gene3D" id="3.40.50.720">
    <property type="entry name" value="NAD(P)-binding Rossmann-like Domain"/>
    <property type="match status" value="1"/>
</dbReference>
<evidence type="ECO:0000256" key="3">
    <source>
        <dbReference type="ARBA" id="ARBA00023002"/>
    </source>
</evidence>
<dbReference type="Proteomes" id="UP000521943">
    <property type="component" value="Unassembled WGS sequence"/>
</dbReference>
<dbReference type="PRINTS" id="PR00081">
    <property type="entry name" value="GDHRDH"/>
</dbReference>
<dbReference type="PROSITE" id="PS00061">
    <property type="entry name" value="ADH_SHORT"/>
    <property type="match status" value="1"/>
</dbReference>
<dbReference type="InterPro" id="IPR036291">
    <property type="entry name" value="NAD(P)-bd_dom_sf"/>
</dbReference>
<keyword evidence="2" id="KW-0521">NADP</keyword>
<comment type="caution">
    <text evidence="6">The sequence shown here is derived from an EMBL/GenBank/DDBJ whole genome shotgun (WGS) entry which is preliminary data.</text>
</comment>